<dbReference type="Gene3D" id="1.10.443.10">
    <property type="entry name" value="Intergrase catalytic core"/>
    <property type="match status" value="1"/>
</dbReference>
<reference evidence="3" key="1">
    <citation type="submission" date="2023-11" db="EMBL/GenBank/DDBJ databases">
        <title>Genome Sequence of Bacillus pseudomycoides stain BUPM19.</title>
        <authorList>
            <person name="Farhat A."/>
        </authorList>
    </citation>
    <scope>NUCLEOTIDE SEQUENCE [LARGE SCALE GENOMIC DNA]</scope>
    <source>
        <strain evidence="3">BUPM19</strain>
    </source>
</reference>
<keyword evidence="1" id="KW-0233">DNA recombination</keyword>
<proteinExistence type="predicted"/>
<protein>
    <recommendedName>
        <fullName evidence="4">Integrase</fullName>
    </recommendedName>
</protein>
<comment type="caution">
    <text evidence="2">The sequence shown here is derived from an EMBL/GenBank/DDBJ whole genome shotgun (WGS) entry which is preliminary data.</text>
</comment>
<evidence type="ECO:0008006" key="4">
    <source>
        <dbReference type="Google" id="ProtNLM"/>
    </source>
</evidence>
<gene>
    <name evidence="2" type="ORF">U2I54_23140</name>
</gene>
<sequence length="547" mass="64363">MEVRSVLNSDKNYKVEVTERYTFDAKTNLEQYKELFEGMKKTGYVKAHSFSDITWYLPCPVKHKDIQFNFSVGRFNSFSSSLKSFVLLRRKSGKKPSTIKDDLKRLKTVIIETEGLRDAESIKEFFLTPRDTNETYRMCYTLVNYLEFNPIPSMHSKVKEIFEGLKYPTYNNRDLPPFEDVLTFDDCINRYFRENSLEDTVRFYPLYLWWSITNIIPMRVIEFLRIKRDCLKEKDDGSLWITIPRYKLNFSSPEETHWEHTLLIDANTHRLVENYVFKLREMNIDSEYLIPPLNWINDRFRTSYTVSDDVTNGTNFNNLIRFFYEEMVEEQFGEIGLSPVTAGDTRHFAIMNLFLQGFNVLTITRLAGHDEISSPSNYFTHAKHYATSFVYKLAQRKVEGGIGSAMGDGFIGVRAQKVREAQVKKSFEEDWRRVEFGFCKDTDNFPRNCIEDCRLCDFYAFRPSVGEWGDGIKWLESYSKELEQHMTDTLNLLATVSTDTYEKLKGIEKINETESKSLAVQFFKYLDHKAIIDARIMEEKEEDESEN</sequence>
<dbReference type="EMBL" id="JAXOVW010000089">
    <property type="protein sequence ID" value="MDZ5609870.1"/>
    <property type="molecule type" value="Genomic_DNA"/>
</dbReference>
<evidence type="ECO:0000313" key="2">
    <source>
        <dbReference type="EMBL" id="MDZ5609870.1"/>
    </source>
</evidence>
<organism evidence="2 3">
    <name type="scientific">Bacillus bingmayongensis</name>
    <dbReference type="NCBI Taxonomy" id="1150157"/>
    <lineage>
        <taxon>Bacteria</taxon>
        <taxon>Bacillati</taxon>
        <taxon>Bacillota</taxon>
        <taxon>Bacilli</taxon>
        <taxon>Bacillales</taxon>
        <taxon>Bacillaceae</taxon>
        <taxon>Bacillus</taxon>
    </lineage>
</organism>
<dbReference type="InterPro" id="IPR011010">
    <property type="entry name" value="DNA_brk_join_enz"/>
</dbReference>
<keyword evidence="3" id="KW-1185">Reference proteome</keyword>
<dbReference type="InterPro" id="IPR013762">
    <property type="entry name" value="Integrase-like_cat_sf"/>
</dbReference>
<accession>A0ABU5K290</accession>
<evidence type="ECO:0000256" key="1">
    <source>
        <dbReference type="ARBA" id="ARBA00023172"/>
    </source>
</evidence>
<dbReference type="RefSeq" id="WP_374219225.1">
    <property type="nucleotide sequence ID" value="NZ_JAXOVW010000089.1"/>
</dbReference>
<dbReference type="SUPFAM" id="SSF56349">
    <property type="entry name" value="DNA breaking-rejoining enzymes"/>
    <property type="match status" value="1"/>
</dbReference>
<dbReference type="Proteomes" id="UP001291930">
    <property type="component" value="Unassembled WGS sequence"/>
</dbReference>
<name>A0ABU5K290_9BACI</name>
<evidence type="ECO:0000313" key="3">
    <source>
        <dbReference type="Proteomes" id="UP001291930"/>
    </source>
</evidence>